<dbReference type="EMBL" id="KV454297">
    <property type="protein sequence ID" value="ODQ71641.1"/>
    <property type="molecule type" value="Genomic_DNA"/>
</dbReference>
<evidence type="ECO:0000256" key="4">
    <source>
        <dbReference type="ARBA" id="ARBA00023242"/>
    </source>
</evidence>
<evidence type="ECO:0000313" key="7">
    <source>
        <dbReference type="Proteomes" id="UP000094385"/>
    </source>
</evidence>
<evidence type="ECO:0000256" key="5">
    <source>
        <dbReference type="ARBA" id="ARBA00025770"/>
    </source>
</evidence>
<reference evidence="6 7" key="1">
    <citation type="journal article" date="2016" name="Proc. Natl. Acad. Sci. U.S.A.">
        <title>Comparative genomics of biotechnologically important yeasts.</title>
        <authorList>
            <person name="Riley R."/>
            <person name="Haridas S."/>
            <person name="Wolfe K.H."/>
            <person name="Lopes M.R."/>
            <person name="Hittinger C.T."/>
            <person name="Goeker M."/>
            <person name="Salamov A.A."/>
            <person name="Wisecaver J.H."/>
            <person name="Long T.M."/>
            <person name="Calvey C.H."/>
            <person name="Aerts A.L."/>
            <person name="Barry K.W."/>
            <person name="Choi C."/>
            <person name="Clum A."/>
            <person name="Coughlan A.Y."/>
            <person name="Deshpande S."/>
            <person name="Douglass A.P."/>
            <person name="Hanson S.J."/>
            <person name="Klenk H.-P."/>
            <person name="LaButti K.M."/>
            <person name="Lapidus A."/>
            <person name="Lindquist E.A."/>
            <person name="Lipzen A.M."/>
            <person name="Meier-Kolthoff J.P."/>
            <person name="Ohm R.A."/>
            <person name="Otillar R.P."/>
            <person name="Pangilinan J.L."/>
            <person name="Peng Y."/>
            <person name="Rokas A."/>
            <person name="Rosa C.A."/>
            <person name="Scheuner C."/>
            <person name="Sibirny A.A."/>
            <person name="Slot J.C."/>
            <person name="Stielow J.B."/>
            <person name="Sun H."/>
            <person name="Kurtzman C.P."/>
            <person name="Blackwell M."/>
            <person name="Grigoriev I.V."/>
            <person name="Jeffries T.W."/>
        </authorList>
    </citation>
    <scope>NUCLEOTIDE SEQUENCE [LARGE SCALE GENOMIC DNA]</scope>
    <source>
        <strain evidence="6 7">NRRL Y-11557</strain>
    </source>
</reference>
<keyword evidence="3" id="KW-0862">Zinc</keyword>
<organism evidence="6 7">
    <name type="scientific">Lipomyces starkeyi NRRL Y-11557</name>
    <dbReference type="NCBI Taxonomy" id="675824"/>
    <lineage>
        <taxon>Eukaryota</taxon>
        <taxon>Fungi</taxon>
        <taxon>Dikarya</taxon>
        <taxon>Ascomycota</taxon>
        <taxon>Saccharomycotina</taxon>
        <taxon>Lipomycetes</taxon>
        <taxon>Lipomycetales</taxon>
        <taxon>Lipomycetaceae</taxon>
        <taxon>Lipomyces</taxon>
    </lineage>
</organism>
<dbReference type="STRING" id="675824.A0A1E3Q1V2"/>
<dbReference type="SMART" id="SM00659">
    <property type="entry name" value="RPOLCX"/>
    <property type="match status" value="1"/>
</dbReference>
<dbReference type="GO" id="GO:0006363">
    <property type="term" value="P:termination of RNA polymerase I transcription"/>
    <property type="evidence" value="ECO:0007669"/>
    <property type="project" value="EnsemblFungi"/>
</dbReference>
<dbReference type="GO" id="GO:0006361">
    <property type="term" value="P:transcription initiation at RNA polymerase I promoter"/>
    <property type="evidence" value="ECO:0007669"/>
    <property type="project" value="EnsemblFungi"/>
</dbReference>
<dbReference type="GO" id="GO:0003677">
    <property type="term" value="F:DNA binding"/>
    <property type="evidence" value="ECO:0007669"/>
    <property type="project" value="InterPro"/>
</dbReference>
<dbReference type="Gene3D" id="2.20.28.30">
    <property type="entry name" value="RNA polymerase ii, chain L"/>
    <property type="match status" value="1"/>
</dbReference>
<proteinExistence type="inferred from homology"/>
<gene>
    <name evidence="6" type="ORF">LIPSTDRAFT_73354</name>
</gene>
<protein>
    <recommendedName>
        <fullName evidence="8">DNA-directed RNA polymerase I, II, and III subunit RPABC4</fullName>
    </recommendedName>
</protein>
<dbReference type="GO" id="GO:0006367">
    <property type="term" value="P:transcription initiation at RNA polymerase II promoter"/>
    <property type="evidence" value="ECO:0007669"/>
    <property type="project" value="EnsemblFungi"/>
</dbReference>
<dbReference type="GO" id="GO:0005665">
    <property type="term" value="C:RNA polymerase II, core complex"/>
    <property type="evidence" value="ECO:0007669"/>
    <property type="project" value="EnsemblFungi"/>
</dbReference>
<dbReference type="PANTHER" id="PTHR12056">
    <property type="entry name" value="DNA-DIRECTED RNA POLYMERASES I, II, AND III"/>
    <property type="match status" value="1"/>
</dbReference>
<dbReference type="AlphaFoldDB" id="A0A1E3Q1V2"/>
<comment type="similarity">
    <text evidence="5">Belongs to the archaeal Rpo12/eukaryotic RPC10 RNA polymerase subunit family.</text>
</comment>
<evidence type="ECO:0000256" key="1">
    <source>
        <dbReference type="ARBA" id="ARBA00004123"/>
    </source>
</evidence>
<dbReference type="Pfam" id="PF03604">
    <property type="entry name" value="Zn_ribbon_RPAB4"/>
    <property type="match status" value="1"/>
</dbReference>
<evidence type="ECO:0000256" key="2">
    <source>
        <dbReference type="ARBA" id="ARBA00022723"/>
    </source>
</evidence>
<accession>A0A1E3Q1V2</accession>
<dbReference type="SUPFAM" id="SSF63393">
    <property type="entry name" value="RNA polymerase subunits"/>
    <property type="match status" value="1"/>
</dbReference>
<dbReference type="FunFam" id="2.20.28.30:FF:000003">
    <property type="entry name" value="DNA-directed RNA polymerases I, II, and III subunit RPABC4"/>
    <property type="match status" value="1"/>
</dbReference>
<dbReference type="GO" id="GO:0006386">
    <property type="term" value="P:termination of RNA polymerase III transcription"/>
    <property type="evidence" value="ECO:0007669"/>
    <property type="project" value="EnsemblFungi"/>
</dbReference>
<name>A0A1E3Q1V2_LIPST</name>
<keyword evidence="4" id="KW-0539">Nucleus</keyword>
<dbReference type="GO" id="GO:0006362">
    <property type="term" value="P:transcription elongation by RNA polymerase I"/>
    <property type="evidence" value="ECO:0007669"/>
    <property type="project" value="EnsemblFungi"/>
</dbReference>
<dbReference type="PANTHER" id="PTHR12056:SF2">
    <property type="entry name" value="GEO11084P1"/>
    <property type="match status" value="1"/>
</dbReference>
<dbReference type="InterPro" id="IPR039747">
    <property type="entry name" value="RPABC4"/>
</dbReference>
<dbReference type="Proteomes" id="UP000094385">
    <property type="component" value="Unassembled WGS sequence"/>
</dbReference>
<keyword evidence="2" id="KW-0479">Metal-binding</keyword>
<evidence type="ECO:0000313" key="6">
    <source>
        <dbReference type="EMBL" id="ODQ71641.1"/>
    </source>
</evidence>
<dbReference type="GO" id="GO:0005736">
    <property type="term" value="C:RNA polymerase I complex"/>
    <property type="evidence" value="ECO:0007669"/>
    <property type="project" value="EnsemblFungi"/>
</dbReference>
<dbReference type="OrthoDB" id="5585087at2759"/>
<evidence type="ECO:0008006" key="8">
    <source>
        <dbReference type="Google" id="ProtNLM"/>
    </source>
</evidence>
<dbReference type="InterPro" id="IPR029040">
    <property type="entry name" value="RPABC4/Spt4"/>
</dbReference>
<dbReference type="GO" id="GO:0003968">
    <property type="term" value="F:RNA-directed RNA polymerase activity"/>
    <property type="evidence" value="ECO:0007669"/>
    <property type="project" value="EnsemblFungi"/>
</dbReference>
<dbReference type="InterPro" id="IPR006591">
    <property type="entry name" value="RNAP_P/RPABC4"/>
</dbReference>
<dbReference type="GO" id="GO:0006368">
    <property type="term" value="P:transcription elongation by RNA polymerase II"/>
    <property type="evidence" value="ECO:0007669"/>
    <property type="project" value="EnsemblFungi"/>
</dbReference>
<dbReference type="GO" id="GO:0005777">
    <property type="term" value="C:peroxisome"/>
    <property type="evidence" value="ECO:0007669"/>
    <property type="project" value="EnsemblFungi"/>
</dbReference>
<evidence type="ECO:0000256" key="3">
    <source>
        <dbReference type="ARBA" id="ARBA00022833"/>
    </source>
</evidence>
<dbReference type="GO" id="GO:0003899">
    <property type="term" value="F:DNA-directed RNA polymerase activity"/>
    <property type="evidence" value="ECO:0007669"/>
    <property type="project" value="EnsemblFungi"/>
</dbReference>
<dbReference type="GO" id="GO:0008270">
    <property type="term" value="F:zinc ion binding"/>
    <property type="evidence" value="ECO:0007669"/>
    <property type="project" value="EnsemblFungi"/>
</dbReference>
<dbReference type="GO" id="GO:0005666">
    <property type="term" value="C:RNA polymerase III complex"/>
    <property type="evidence" value="ECO:0007669"/>
    <property type="project" value="EnsemblFungi"/>
</dbReference>
<dbReference type="GO" id="GO:0006384">
    <property type="term" value="P:transcription initiation at RNA polymerase III promoter"/>
    <property type="evidence" value="ECO:0007669"/>
    <property type="project" value="EnsemblFungi"/>
</dbReference>
<comment type="subcellular location">
    <subcellularLocation>
        <location evidence="1">Nucleus</location>
    </subcellularLocation>
</comment>
<sequence length="73" mass="8105">MNRESFVPPTSQSSSSAAAAGRAFQPVQAITYLCASCAAPNTLNRSDPVRCKECGHRVLYKQRTRRMVQFEAR</sequence>
<keyword evidence="7" id="KW-1185">Reference proteome</keyword>
<dbReference type="GO" id="GO:0042797">
    <property type="term" value="P:tRNA transcription by RNA polymerase III"/>
    <property type="evidence" value="ECO:0007669"/>
    <property type="project" value="EnsemblFungi"/>
</dbReference>